<keyword evidence="4 5" id="KW-0472">Membrane</keyword>
<comment type="subcellular location">
    <subcellularLocation>
        <location evidence="1">Membrane</location>
        <topology evidence="1">Multi-pass membrane protein</topology>
    </subcellularLocation>
</comment>
<accession>A0A3P7J6Z6</accession>
<evidence type="ECO:0000259" key="6">
    <source>
        <dbReference type="Pfam" id="PF08016"/>
    </source>
</evidence>
<dbReference type="InterPro" id="IPR013122">
    <property type="entry name" value="PKD1_2_channel"/>
</dbReference>
<dbReference type="Pfam" id="PF08016">
    <property type="entry name" value="PKD_channel"/>
    <property type="match status" value="1"/>
</dbReference>
<gene>
    <name evidence="7" type="ORF">SVUK_LOCUS16208</name>
</gene>
<feature type="transmembrane region" description="Helical" evidence="5">
    <location>
        <begin position="12"/>
        <end position="35"/>
    </location>
</feature>
<reference evidence="7 8" key="1">
    <citation type="submission" date="2018-11" db="EMBL/GenBank/DDBJ databases">
        <authorList>
            <consortium name="Pathogen Informatics"/>
        </authorList>
    </citation>
    <scope>NUCLEOTIDE SEQUENCE [LARGE SCALE GENOMIC DNA]</scope>
</reference>
<dbReference type="AlphaFoldDB" id="A0A3P7J6Z6"/>
<evidence type="ECO:0000256" key="5">
    <source>
        <dbReference type="SAM" id="Phobius"/>
    </source>
</evidence>
<organism evidence="7 8">
    <name type="scientific">Strongylus vulgaris</name>
    <name type="common">Blood worm</name>
    <dbReference type="NCBI Taxonomy" id="40348"/>
    <lineage>
        <taxon>Eukaryota</taxon>
        <taxon>Metazoa</taxon>
        <taxon>Ecdysozoa</taxon>
        <taxon>Nematoda</taxon>
        <taxon>Chromadorea</taxon>
        <taxon>Rhabditida</taxon>
        <taxon>Rhabditina</taxon>
        <taxon>Rhabditomorpha</taxon>
        <taxon>Strongyloidea</taxon>
        <taxon>Strongylidae</taxon>
        <taxon>Strongylus</taxon>
    </lineage>
</organism>
<dbReference type="Proteomes" id="UP000270094">
    <property type="component" value="Unassembled WGS sequence"/>
</dbReference>
<evidence type="ECO:0000256" key="1">
    <source>
        <dbReference type="ARBA" id="ARBA00004141"/>
    </source>
</evidence>
<evidence type="ECO:0000313" key="7">
    <source>
        <dbReference type="EMBL" id="VDM81210.1"/>
    </source>
</evidence>
<protein>
    <recommendedName>
        <fullName evidence="6">Polycystin cation channel PKD1/PKD2 domain-containing protein</fullName>
    </recommendedName>
</protein>
<proteinExistence type="predicted"/>
<name>A0A3P7J6Z6_STRVU</name>
<keyword evidence="2 5" id="KW-0812">Transmembrane</keyword>
<dbReference type="GO" id="GO:0016020">
    <property type="term" value="C:membrane"/>
    <property type="evidence" value="ECO:0007669"/>
    <property type="project" value="UniProtKB-SubCell"/>
</dbReference>
<dbReference type="EMBL" id="UYYB01111827">
    <property type="protein sequence ID" value="VDM81210.1"/>
    <property type="molecule type" value="Genomic_DNA"/>
</dbReference>
<dbReference type="OrthoDB" id="444119at2759"/>
<evidence type="ECO:0000313" key="8">
    <source>
        <dbReference type="Proteomes" id="UP000270094"/>
    </source>
</evidence>
<feature type="domain" description="Polycystin cation channel PKD1/PKD2" evidence="6">
    <location>
        <begin position="2"/>
        <end position="89"/>
    </location>
</feature>
<evidence type="ECO:0000256" key="4">
    <source>
        <dbReference type="ARBA" id="ARBA00023136"/>
    </source>
</evidence>
<keyword evidence="8" id="KW-1185">Reference proteome</keyword>
<evidence type="ECO:0000256" key="2">
    <source>
        <dbReference type="ARBA" id="ARBA00022692"/>
    </source>
</evidence>
<sequence length="90" mass="10551">MELFELFRIRLRYFLSFWNIVDIVLLSLCCIDVYLDYRSNKVAADRINEVLDNGLTDAAFDDVVETQELFNDIAAVILFLSWIKVSRLIN</sequence>
<keyword evidence="3 5" id="KW-1133">Transmembrane helix</keyword>
<evidence type="ECO:0000256" key="3">
    <source>
        <dbReference type="ARBA" id="ARBA00022989"/>
    </source>
</evidence>